<sequence length="37" mass="4375">MKQRRHAPYLAQLCGIPVYVIAGFLGNRYWAIRERAR</sequence>
<proteinExistence type="predicted"/>
<evidence type="ECO:0000256" key="1">
    <source>
        <dbReference type="SAM" id="Phobius"/>
    </source>
</evidence>
<evidence type="ECO:0000313" key="2">
    <source>
        <dbReference type="EMBL" id="MBB5402002.1"/>
    </source>
</evidence>
<keyword evidence="1" id="KW-1133">Transmembrane helix</keyword>
<organism evidence="2 3">
    <name type="scientific">Paraburkholderia youngii</name>
    <dbReference type="NCBI Taxonomy" id="2782701"/>
    <lineage>
        <taxon>Bacteria</taxon>
        <taxon>Pseudomonadati</taxon>
        <taxon>Pseudomonadota</taxon>
        <taxon>Betaproteobacteria</taxon>
        <taxon>Burkholderiales</taxon>
        <taxon>Burkholderiaceae</taxon>
        <taxon>Paraburkholderia</taxon>
    </lineage>
</organism>
<evidence type="ECO:0000313" key="3">
    <source>
        <dbReference type="Proteomes" id="UP000592820"/>
    </source>
</evidence>
<keyword evidence="1" id="KW-0472">Membrane</keyword>
<protein>
    <submittedName>
        <fullName evidence="2">Uncharacterized protein</fullName>
    </submittedName>
</protein>
<accession>A0A7W8P6M7</accession>
<dbReference type="Proteomes" id="UP000592820">
    <property type="component" value="Unassembled WGS sequence"/>
</dbReference>
<name>A0A7W8P6M7_9BURK</name>
<dbReference type="AlphaFoldDB" id="A0A7W8P6M7"/>
<comment type="caution">
    <text evidence="2">The sequence shown here is derived from an EMBL/GenBank/DDBJ whole genome shotgun (WGS) entry which is preliminary data.</text>
</comment>
<dbReference type="EMBL" id="JACHDE010000006">
    <property type="protein sequence ID" value="MBB5402002.1"/>
    <property type="molecule type" value="Genomic_DNA"/>
</dbReference>
<keyword evidence="1" id="KW-0812">Transmembrane</keyword>
<reference evidence="2 3" key="1">
    <citation type="submission" date="2020-08" db="EMBL/GenBank/DDBJ databases">
        <title>Genomic Encyclopedia of Type Strains, Phase IV (KMG-V): Genome sequencing to study the core and pangenomes of soil and plant-associated prokaryotes.</title>
        <authorList>
            <person name="Whitman W."/>
        </authorList>
    </citation>
    <scope>NUCLEOTIDE SEQUENCE [LARGE SCALE GENOMIC DNA]</scope>
    <source>
        <strain evidence="2 3">JPY162</strain>
    </source>
</reference>
<gene>
    <name evidence="2" type="ORF">HDG41_004085</name>
</gene>
<feature type="transmembrane region" description="Helical" evidence="1">
    <location>
        <begin position="6"/>
        <end position="27"/>
    </location>
</feature>